<dbReference type="Pfam" id="PF00512">
    <property type="entry name" value="HisKA"/>
    <property type="match status" value="1"/>
</dbReference>
<dbReference type="PANTHER" id="PTHR43547">
    <property type="entry name" value="TWO-COMPONENT HISTIDINE KINASE"/>
    <property type="match status" value="1"/>
</dbReference>
<dbReference type="PROSITE" id="PS50109">
    <property type="entry name" value="HIS_KIN"/>
    <property type="match status" value="1"/>
</dbReference>
<dbReference type="Gene3D" id="3.40.50.2300">
    <property type="match status" value="1"/>
</dbReference>
<evidence type="ECO:0000313" key="9">
    <source>
        <dbReference type="Proteomes" id="UP000247811"/>
    </source>
</evidence>
<dbReference type="InterPro" id="IPR001789">
    <property type="entry name" value="Sig_transdc_resp-reg_receiver"/>
</dbReference>
<feature type="compositionally biased region" description="Pro residues" evidence="5">
    <location>
        <begin position="380"/>
        <end position="394"/>
    </location>
</feature>
<dbReference type="EC" id="2.7.13.3" evidence="2"/>
<dbReference type="InterPro" id="IPR036890">
    <property type="entry name" value="HATPase_C_sf"/>
</dbReference>
<dbReference type="CDD" id="cd00082">
    <property type="entry name" value="HisKA"/>
    <property type="match status" value="1"/>
</dbReference>
<evidence type="ECO:0000256" key="5">
    <source>
        <dbReference type="SAM" id="MobiDB-lite"/>
    </source>
</evidence>
<dbReference type="InterPro" id="IPR011006">
    <property type="entry name" value="CheY-like_superfamily"/>
</dbReference>
<dbReference type="SUPFAM" id="SSF55874">
    <property type="entry name" value="ATPase domain of HSP90 chaperone/DNA topoisomerase II/histidine kinase"/>
    <property type="match status" value="1"/>
</dbReference>
<dbReference type="Pfam" id="PF02518">
    <property type="entry name" value="HATPase_c"/>
    <property type="match status" value="1"/>
</dbReference>
<feature type="region of interest" description="Disordered" evidence="5">
    <location>
        <begin position="378"/>
        <end position="409"/>
    </location>
</feature>
<evidence type="ECO:0000259" key="7">
    <source>
        <dbReference type="PROSITE" id="PS50110"/>
    </source>
</evidence>
<dbReference type="AlphaFoldDB" id="A0A318H4N5"/>
<evidence type="ECO:0000256" key="3">
    <source>
        <dbReference type="ARBA" id="ARBA00022553"/>
    </source>
</evidence>
<dbReference type="InterPro" id="IPR003594">
    <property type="entry name" value="HATPase_dom"/>
</dbReference>
<dbReference type="PANTHER" id="PTHR43547:SF2">
    <property type="entry name" value="HYBRID SIGNAL TRANSDUCTION HISTIDINE KINASE C"/>
    <property type="match status" value="1"/>
</dbReference>
<dbReference type="SMART" id="SM00387">
    <property type="entry name" value="HATPase_c"/>
    <property type="match status" value="1"/>
</dbReference>
<gene>
    <name evidence="8" type="ORF">C7444_102273</name>
</gene>
<dbReference type="Proteomes" id="UP000247811">
    <property type="component" value="Unassembled WGS sequence"/>
</dbReference>
<protein>
    <recommendedName>
        <fullName evidence="2">histidine kinase</fullName>
        <ecNumber evidence="2">2.7.13.3</ecNumber>
    </recommendedName>
</protein>
<organism evidence="8 9">
    <name type="scientific">Sphaerotilus hippei</name>
    <dbReference type="NCBI Taxonomy" id="744406"/>
    <lineage>
        <taxon>Bacteria</taxon>
        <taxon>Pseudomonadati</taxon>
        <taxon>Pseudomonadota</taxon>
        <taxon>Betaproteobacteria</taxon>
        <taxon>Burkholderiales</taxon>
        <taxon>Sphaerotilaceae</taxon>
        <taxon>Sphaerotilus</taxon>
    </lineage>
</organism>
<sequence length="409" mass="44341">MNQNHKSVLIVDDSGVVREIMREVLEDAGYEVFEAAHGQLGLEQARRQVPDIVLCDINMPVLDGFGFVQAARADPQLRTVPILMVTAMAERKSMRRAMDAGADDFLSKPFTPEELIEAVSGQLARRERHTAETAQSLDVLRGALMSTVPHELRTPLTTILGLTQLLVERDEQIGRDRRLDMLRDISGAAQRLSRTIGRFMEWAELNAAAPGALAGQHRASTGALVEQVADPAFRQRVLAALPAEFAQLPHSDRMLAGRMFRCEVPAAELGIGQDDLQRLVVELVGNAVKFSVPGAPVVVDGQSDGRHFLLDVRNHGPALPPDVHRQQGALIQFDRGHQEQQGSGMGLALCHLIARRHGASLHWVRTDGAPNTVRIKVPLAAPPTPSAPPGPVASPPSRGAAQPWSRPGG</sequence>
<dbReference type="Gene3D" id="1.10.287.130">
    <property type="match status" value="1"/>
</dbReference>
<keyword evidence="9" id="KW-1185">Reference proteome</keyword>
<feature type="domain" description="Response regulatory" evidence="7">
    <location>
        <begin position="7"/>
        <end position="123"/>
    </location>
</feature>
<dbReference type="EMBL" id="QJJS01000002">
    <property type="protein sequence ID" value="PXW98782.1"/>
    <property type="molecule type" value="Genomic_DNA"/>
</dbReference>
<feature type="domain" description="Histidine kinase" evidence="6">
    <location>
        <begin position="147"/>
        <end position="381"/>
    </location>
</feature>
<evidence type="ECO:0000313" key="8">
    <source>
        <dbReference type="EMBL" id="PXW98782.1"/>
    </source>
</evidence>
<dbReference type="OrthoDB" id="9812260at2"/>
<dbReference type="SMART" id="SM00388">
    <property type="entry name" value="HisKA"/>
    <property type="match status" value="1"/>
</dbReference>
<evidence type="ECO:0000256" key="2">
    <source>
        <dbReference type="ARBA" id="ARBA00012438"/>
    </source>
</evidence>
<dbReference type="SUPFAM" id="SSF52172">
    <property type="entry name" value="CheY-like"/>
    <property type="match status" value="1"/>
</dbReference>
<dbReference type="SUPFAM" id="SSF47384">
    <property type="entry name" value="Homodimeric domain of signal transducing histidine kinase"/>
    <property type="match status" value="1"/>
</dbReference>
<dbReference type="SMART" id="SM00448">
    <property type="entry name" value="REC"/>
    <property type="match status" value="1"/>
</dbReference>
<dbReference type="InterPro" id="IPR036097">
    <property type="entry name" value="HisK_dim/P_sf"/>
</dbReference>
<comment type="caution">
    <text evidence="8">The sequence shown here is derived from an EMBL/GenBank/DDBJ whole genome shotgun (WGS) entry which is preliminary data.</text>
</comment>
<dbReference type="GO" id="GO:0000155">
    <property type="term" value="F:phosphorelay sensor kinase activity"/>
    <property type="evidence" value="ECO:0007669"/>
    <property type="project" value="InterPro"/>
</dbReference>
<dbReference type="PROSITE" id="PS50110">
    <property type="entry name" value="RESPONSE_REGULATORY"/>
    <property type="match status" value="1"/>
</dbReference>
<proteinExistence type="predicted"/>
<reference evidence="8 9" key="1">
    <citation type="submission" date="2018-05" db="EMBL/GenBank/DDBJ databases">
        <title>Genomic Encyclopedia of Type Strains, Phase IV (KMG-IV): sequencing the most valuable type-strain genomes for metagenomic binning, comparative biology and taxonomic classification.</title>
        <authorList>
            <person name="Goeker M."/>
        </authorList>
    </citation>
    <scope>NUCLEOTIDE SEQUENCE [LARGE SCALE GENOMIC DNA]</scope>
    <source>
        <strain evidence="8 9">DSM 566</strain>
    </source>
</reference>
<keyword evidence="3 4" id="KW-0597">Phosphoprotein</keyword>
<dbReference type="InterPro" id="IPR003661">
    <property type="entry name" value="HisK_dim/P_dom"/>
</dbReference>
<dbReference type="Gene3D" id="3.30.565.10">
    <property type="entry name" value="Histidine kinase-like ATPase, C-terminal domain"/>
    <property type="match status" value="1"/>
</dbReference>
<feature type="modified residue" description="4-aspartylphosphate" evidence="4">
    <location>
        <position position="56"/>
    </location>
</feature>
<name>A0A318H4N5_9BURK</name>
<comment type="catalytic activity">
    <reaction evidence="1">
        <text>ATP + protein L-histidine = ADP + protein N-phospho-L-histidine.</text>
        <dbReference type="EC" id="2.7.13.3"/>
    </reaction>
</comment>
<dbReference type="RefSeq" id="WP_110399404.1">
    <property type="nucleotide sequence ID" value="NZ_QJJS01000002.1"/>
</dbReference>
<evidence type="ECO:0000256" key="4">
    <source>
        <dbReference type="PROSITE-ProRule" id="PRU00169"/>
    </source>
</evidence>
<accession>A0A318H4N5</accession>
<evidence type="ECO:0000256" key="1">
    <source>
        <dbReference type="ARBA" id="ARBA00000085"/>
    </source>
</evidence>
<dbReference type="Pfam" id="PF00072">
    <property type="entry name" value="Response_reg"/>
    <property type="match status" value="1"/>
</dbReference>
<dbReference type="InterPro" id="IPR005467">
    <property type="entry name" value="His_kinase_dom"/>
</dbReference>
<evidence type="ECO:0000259" key="6">
    <source>
        <dbReference type="PROSITE" id="PS50109"/>
    </source>
</evidence>